<dbReference type="Gene3D" id="1.10.8.60">
    <property type="match status" value="2"/>
</dbReference>
<dbReference type="OrthoDB" id="27435at2759"/>
<dbReference type="AlphaFoldDB" id="A0A8K1CNZ6"/>
<sequence length="765" mass="83468">MEIGRVAVDRRVSRAQWDAGASSGGHYDTRCSLYTDSVASRHQYVRIVHGEREAYAQLRGAVDGVNAVSAALYAALCLDDSVENAVVELLVHDVTMEESCKCSMVDVEMVIVRMLDRSQPSRSILSALQRSIPKLVLDQVVWDGRVARMSWFNRPERIQFHSRGQCGGSGCCVALGHITQATKVEVVFQDSSDSSAASFNTVEEYTNQIAETVGGVRGTAEVLLRAMLSRLKSQPPTPEAAVQENVGAILCGLPGIGKTLIAKTVGERLDVPVRFLQAADVFQTYVGHSETQLVKTFEAMMHQEPSILVVDGLESVAASRQGFLDSESPLEVSVLGTFVACLDRLKSSNAHVFVLGTTSRLDDVDASVYSNGRMDLVLRMDPPSQSERFEILQVMTRGWSLEDSSLVVRLSEATGGFVGADLLSLCQKALQICVNDPSFTRGEHPTVLSTHFDQALSTTYPSVLQAHHVSLRQQDYQSKSESASSAFEGVYGVDDAVKALKVSLLEPLEDSSRFLAFGTVPPKGILLTGLPGSGKTHLANVVAAELRRRGTASFISVRCTDLLTKVVGDTEKSLRELFQTARSAAPCVIYFDQIESIAPVRGFDTSTEQTFDRLLSMLLVEMDGFSSSRGHLNKANNSEEARAAFLKSHVVILASTTEKTQLDPAILRPGRFDVHIELQLPKQNARYRLIVDLLEQIPLDYLNDPTFSNPSVVAEYVAERTEGFTAGDLAALFREAALTCLRESLTTSSIPIKFVTEALATKMRC</sequence>
<dbReference type="Proteomes" id="UP000794436">
    <property type="component" value="Unassembled WGS sequence"/>
</dbReference>
<gene>
    <name evidence="4" type="ORF">Poli38472_003687</name>
</gene>
<comment type="caution">
    <text evidence="4">The sequence shown here is derived from an EMBL/GenBank/DDBJ whole genome shotgun (WGS) entry which is preliminary data.</text>
</comment>
<dbReference type="PANTHER" id="PTHR23077:SF27">
    <property type="entry name" value="ATPASE FAMILY GENE 2 PROTEIN HOMOLOG A"/>
    <property type="match status" value="1"/>
</dbReference>
<dbReference type="SUPFAM" id="SSF52540">
    <property type="entry name" value="P-loop containing nucleoside triphosphate hydrolases"/>
    <property type="match status" value="2"/>
</dbReference>
<evidence type="ECO:0000256" key="1">
    <source>
        <dbReference type="ARBA" id="ARBA00022741"/>
    </source>
</evidence>
<accession>A0A8K1CNZ6</accession>
<proteinExistence type="predicted"/>
<dbReference type="GO" id="GO:0005737">
    <property type="term" value="C:cytoplasm"/>
    <property type="evidence" value="ECO:0007669"/>
    <property type="project" value="TreeGrafter"/>
</dbReference>
<dbReference type="InterPro" id="IPR003959">
    <property type="entry name" value="ATPase_AAA_core"/>
</dbReference>
<dbReference type="InterPro" id="IPR041569">
    <property type="entry name" value="AAA_lid_3"/>
</dbReference>
<feature type="domain" description="AAA+ ATPase" evidence="3">
    <location>
        <begin position="521"/>
        <end position="682"/>
    </location>
</feature>
<protein>
    <recommendedName>
        <fullName evidence="3">AAA+ ATPase domain-containing protein</fullName>
    </recommendedName>
</protein>
<dbReference type="GO" id="GO:0005524">
    <property type="term" value="F:ATP binding"/>
    <property type="evidence" value="ECO:0007669"/>
    <property type="project" value="UniProtKB-KW"/>
</dbReference>
<evidence type="ECO:0000259" key="3">
    <source>
        <dbReference type="SMART" id="SM00382"/>
    </source>
</evidence>
<evidence type="ECO:0000313" key="5">
    <source>
        <dbReference type="Proteomes" id="UP000794436"/>
    </source>
</evidence>
<keyword evidence="5" id="KW-1185">Reference proteome</keyword>
<name>A0A8K1CNZ6_PYTOL</name>
<dbReference type="FunFam" id="3.40.50.300:FF:001921">
    <property type="entry name" value="AAA ATPase domain-containing protein"/>
    <property type="match status" value="1"/>
</dbReference>
<dbReference type="InterPro" id="IPR050168">
    <property type="entry name" value="AAA_ATPase_domain"/>
</dbReference>
<reference evidence="4" key="1">
    <citation type="submission" date="2019-03" db="EMBL/GenBank/DDBJ databases">
        <title>Long read genome sequence of the mycoparasitic Pythium oligandrum ATCC 38472 isolated from sugarbeet rhizosphere.</title>
        <authorList>
            <person name="Gaulin E."/>
        </authorList>
    </citation>
    <scope>NUCLEOTIDE SEQUENCE</scope>
    <source>
        <strain evidence="4">ATCC 38472_TT</strain>
    </source>
</reference>
<dbReference type="SMART" id="SM00382">
    <property type="entry name" value="AAA"/>
    <property type="match status" value="2"/>
</dbReference>
<dbReference type="PANTHER" id="PTHR23077">
    <property type="entry name" value="AAA-FAMILY ATPASE"/>
    <property type="match status" value="1"/>
</dbReference>
<dbReference type="CDD" id="cd19481">
    <property type="entry name" value="RecA-like_protease"/>
    <property type="match status" value="1"/>
</dbReference>
<keyword evidence="1" id="KW-0547">Nucleotide-binding</keyword>
<feature type="domain" description="AAA+ ATPase" evidence="3">
    <location>
        <begin position="244"/>
        <end position="384"/>
    </location>
</feature>
<dbReference type="EMBL" id="SPLM01000036">
    <property type="protein sequence ID" value="TMW65922.1"/>
    <property type="molecule type" value="Genomic_DNA"/>
</dbReference>
<dbReference type="GO" id="GO:0016887">
    <property type="term" value="F:ATP hydrolysis activity"/>
    <property type="evidence" value="ECO:0007669"/>
    <property type="project" value="InterPro"/>
</dbReference>
<dbReference type="Gene3D" id="3.40.50.300">
    <property type="entry name" value="P-loop containing nucleotide triphosphate hydrolases"/>
    <property type="match status" value="2"/>
</dbReference>
<evidence type="ECO:0000256" key="2">
    <source>
        <dbReference type="ARBA" id="ARBA00022840"/>
    </source>
</evidence>
<dbReference type="Pfam" id="PF00004">
    <property type="entry name" value="AAA"/>
    <property type="match status" value="2"/>
</dbReference>
<dbReference type="InterPro" id="IPR027417">
    <property type="entry name" value="P-loop_NTPase"/>
</dbReference>
<evidence type="ECO:0000313" key="4">
    <source>
        <dbReference type="EMBL" id="TMW65922.1"/>
    </source>
</evidence>
<dbReference type="InterPro" id="IPR003593">
    <property type="entry name" value="AAA+_ATPase"/>
</dbReference>
<organism evidence="4 5">
    <name type="scientific">Pythium oligandrum</name>
    <name type="common">Mycoparasitic fungus</name>
    <dbReference type="NCBI Taxonomy" id="41045"/>
    <lineage>
        <taxon>Eukaryota</taxon>
        <taxon>Sar</taxon>
        <taxon>Stramenopiles</taxon>
        <taxon>Oomycota</taxon>
        <taxon>Peronosporomycetes</taxon>
        <taxon>Pythiales</taxon>
        <taxon>Pythiaceae</taxon>
        <taxon>Pythium</taxon>
    </lineage>
</organism>
<keyword evidence="2" id="KW-0067">ATP-binding</keyword>
<dbReference type="Pfam" id="PF17862">
    <property type="entry name" value="AAA_lid_3"/>
    <property type="match status" value="1"/>
</dbReference>